<evidence type="ECO:0000313" key="2">
    <source>
        <dbReference type="Proteomes" id="UP000221980"/>
    </source>
</evidence>
<organism evidence="1 2">
    <name type="scientific">Xenorhabdus miraniensis</name>
    <dbReference type="NCBI Taxonomy" id="351674"/>
    <lineage>
        <taxon>Bacteria</taxon>
        <taxon>Pseudomonadati</taxon>
        <taxon>Pseudomonadota</taxon>
        <taxon>Gammaproteobacteria</taxon>
        <taxon>Enterobacterales</taxon>
        <taxon>Morganellaceae</taxon>
        <taxon>Xenorhabdus</taxon>
    </lineage>
</organism>
<evidence type="ECO:0000313" key="1">
    <source>
        <dbReference type="EMBL" id="PHM50450.1"/>
    </source>
</evidence>
<gene>
    <name evidence="1" type="ORF">Xmir_00632</name>
</gene>
<dbReference type="AlphaFoldDB" id="A0A2D0JW55"/>
<comment type="caution">
    <text evidence="1">The sequence shown here is derived from an EMBL/GenBank/DDBJ whole genome shotgun (WGS) entry which is preliminary data.</text>
</comment>
<protein>
    <submittedName>
        <fullName evidence="1">Uncharacterized protein</fullName>
    </submittedName>
</protein>
<keyword evidence="2" id="KW-1185">Reference proteome</keyword>
<reference evidence="1 2" key="1">
    <citation type="journal article" date="2017" name="Nat. Microbiol.">
        <title>Natural product diversity associated with the nematode symbionts Photorhabdus and Xenorhabdus.</title>
        <authorList>
            <person name="Tobias N.J."/>
            <person name="Wolff H."/>
            <person name="Djahanschiri B."/>
            <person name="Grundmann F."/>
            <person name="Kronenwerth M."/>
            <person name="Shi Y.M."/>
            <person name="Simonyi S."/>
            <person name="Grun P."/>
            <person name="Shapiro-Ilan D."/>
            <person name="Pidot S.J."/>
            <person name="Stinear T.P."/>
            <person name="Ebersberger I."/>
            <person name="Bode H.B."/>
        </authorList>
    </citation>
    <scope>NUCLEOTIDE SEQUENCE [LARGE SCALE GENOMIC DNA]</scope>
    <source>
        <strain evidence="1 2">DSM 17902</strain>
    </source>
</reference>
<dbReference type="EMBL" id="NITZ01000002">
    <property type="protein sequence ID" value="PHM50450.1"/>
    <property type="molecule type" value="Genomic_DNA"/>
</dbReference>
<proteinExistence type="predicted"/>
<accession>A0A2D0JW55</accession>
<name>A0A2D0JW55_9GAMM</name>
<dbReference type="OrthoDB" id="6463042at2"/>
<dbReference type="Proteomes" id="UP000221980">
    <property type="component" value="Unassembled WGS sequence"/>
</dbReference>
<sequence>MAANRRQFLDRRYEELERQLNKNIDYHALLDQDEAIIFLKTLESDFKSLRDEVYSIADPLSNFAGNIKDVPGVFKIGQLN</sequence>
<dbReference type="RefSeq" id="WP_099112991.1">
    <property type="nucleotide sequence ID" value="NZ_CAWNQI010000051.1"/>
</dbReference>